<accession>A0ABX8E730</accession>
<dbReference type="EMBL" id="CP054856">
    <property type="protein sequence ID" value="QVM84933.1"/>
    <property type="molecule type" value="Genomic_DNA"/>
</dbReference>
<evidence type="ECO:0000313" key="2">
    <source>
        <dbReference type="Proteomes" id="UP000677126"/>
    </source>
</evidence>
<proteinExistence type="predicted"/>
<keyword evidence="2" id="KW-1185">Reference proteome</keyword>
<reference evidence="1 2" key="1">
    <citation type="journal article" date="2021" name="Int. J. Syst. Evol. Microbiol.">
        <title>Novosphingobium decolorationis sp. nov., an aniline blue-decolourizing bacterium isolated from East Pacific sediment.</title>
        <authorList>
            <person name="Chen X."/>
            <person name="Dong B."/>
            <person name="Chen T."/>
            <person name="Ren N."/>
            <person name="Wang J."/>
            <person name="Xu Y."/>
            <person name="Yang J."/>
            <person name="Zhu S."/>
            <person name="Chen J."/>
        </authorList>
    </citation>
    <scope>NUCLEOTIDE SEQUENCE [LARGE SCALE GENOMIC DNA]</scope>
    <source>
        <strain evidence="1 2">502str22</strain>
    </source>
</reference>
<dbReference type="Pfam" id="PF10983">
    <property type="entry name" value="DUF2793"/>
    <property type="match status" value="1"/>
</dbReference>
<gene>
    <name evidence="1" type="ORF">HT578_15660</name>
</gene>
<organism evidence="1 2">
    <name type="scientific">Novosphingobium decolorationis</name>
    <dbReference type="NCBI Taxonomy" id="2698673"/>
    <lineage>
        <taxon>Bacteria</taxon>
        <taxon>Pseudomonadati</taxon>
        <taxon>Pseudomonadota</taxon>
        <taxon>Alphaproteobacteria</taxon>
        <taxon>Sphingomonadales</taxon>
        <taxon>Sphingomonadaceae</taxon>
        <taxon>Novosphingobium</taxon>
    </lineage>
</organism>
<evidence type="ECO:0000313" key="1">
    <source>
        <dbReference type="EMBL" id="QVM84933.1"/>
    </source>
</evidence>
<dbReference type="RefSeq" id="WP_213500643.1">
    <property type="nucleotide sequence ID" value="NZ_CP054856.1"/>
</dbReference>
<name>A0ABX8E730_9SPHN</name>
<dbReference type="InterPro" id="IPR021251">
    <property type="entry name" value="DUF2793"/>
</dbReference>
<dbReference type="Proteomes" id="UP000677126">
    <property type="component" value="Chromosome"/>
</dbReference>
<sequence length="152" mass="16254">MTDSVTFDATSPRYALPLLFQGQAQKEFFINEALFRLDALLHIAIEGEAAVPPASADDGQAWLVGAGATGEWAGHDEALACRQGGQWLFVPPQEGLRVYDIAAAQERFFQTGWKKTQSVQEPNGGAVVDIEARAAVTQLVTALQVLGMLPGA</sequence>
<protein>
    <submittedName>
        <fullName evidence="1">DUF2793 domain-containing protein</fullName>
    </submittedName>
</protein>